<protein>
    <submittedName>
        <fullName evidence="1">DUF2959 family protein</fullName>
    </submittedName>
</protein>
<dbReference type="InterPro" id="IPR021342">
    <property type="entry name" value="DUF2959"/>
</dbReference>
<dbReference type="AlphaFoldDB" id="A0A7V2SVV5"/>
<reference evidence="1" key="1">
    <citation type="journal article" date="2020" name="mSystems">
        <title>Genome- and Community-Level Interaction Insights into Carbon Utilization and Element Cycling Functions of Hydrothermarchaeota in Hydrothermal Sediment.</title>
        <authorList>
            <person name="Zhou Z."/>
            <person name="Liu Y."/>
            <person name="Xu W."/>
            <person name="Pan J."/>
            <person name="Luo Z.H."/>
            <person name="Li M."/>
        </authorList>
    </citation>
    <scope>NUCLEOTIDE SEQUENCE [LARGE SCALE GENOMIC DNA]</scope>
    <source>
        <strain evidence="1">HyVt-503</strain>
    </source>
</reference>
<sequence length="53" mass="6047">RDQVLFLKHNLNAMAIASLKSELTQVETDVSKLVKDMERSIDEANAFLDTLRQ</sequence>
<dbReference type="EMBL" id="DRND01000270">
    <property type="protein sequence ID" value="HFC46912.1"/>
    <property type="molecule type" value="Genomic_DNA"/>
</dbReference>
<gene>
    <name evidence="1" type="ORF">ENJ63_03430</name>
</gene>
<name>A0A7V2SVV5_9BACT</name>
<comment type="caution">
    <text evidence="1">The sequence shown here is derived from an EMBL/GenBank/DDBJ whole genome shotgun (WGS) entry which is preliminary data.</text>
</comment>
<accession>A0A7V2SVV5</accession>
<dbReference type="Proteomes" id="UP000885797">
    <property type="component" value="Unassembled WGS sequence"/>
</dbReference>
<feature type="non-terminal residue" evidence="1">
    <location>
        <position position="1"/>
    </location>
</feature>
<dbReference type="Pfam" id="PF11172">
    <property type="entry name" value="DUF2959"/>
    <property type="match status" value="1"/>
</dbReference>
<evidence type="ECO:0000313" key="1">
    <source>
        <dbReference type="EMBL" id="HFC46912.1"/>
    </source>
</evidence>
<proteinExistence type="predicted"/>
<organism evidence="1">
    <name type="scientific">Dissulfuribacter thermophilus</name>
    <dbReference type="NCBI Taxonomy" id="1156395"/>
    <lineage>
        <taxon>Bacteria</taxon>
        <taxon>Pseudomonadati</taxon>
        <taxon>Thermodesulfobacteriota</taxon>
        <taxon>Dissulfuribacteria</taxon>
        <taxon>Dissulfuribacterales</taxon>
        <taxon>Dissulfuribacteraceae</taxon>
        <taxon>Dissulfuribacter</taxon>
    </lineage>
</organism>